<protein>
    <submittedName>
        <fullName evidence="2">Uncharacterized protein</fullName>
    </submittedName>
</protein>
<gene>
    <name evidence="2" type="ORF">GSOID_T00005980001</name>
</gene>
<dbReference type="Proteomes" id="UP000001307">
    <property type="component" value="Unassembled WGS sequence"/>
</dbReference>
<name>E4WSV0_OIKDI</name>
<dbReference type="InParanoid" id="E4WSV0"/>
<feature type="chain" id="PRO_5003190576" evidence="1">
    <location>
        <begin position="21"/>
        <end position="139"/>
    </location>
</feature>
<feature type="signal peptide" evidence="1">
    <location>
        <begin position="1"/>
        <end position="20"/>
    </location>
</feature>
<evidence type="ECO:0000256" key="1">
    <source>
        <dbReference type="SAM" id="SignalP"/>
    </source>
</evidence>
<evidence type="ECO:0000313" key="2">
    <source>
        <dbReference type="EMBL" id="CBY06908.1"/>
    </source>
</evidence>
<accession>E4WSV0</accession>
<dbReference type="OrthoDB" id="10319865at2759"/>
<organism evidence="2">
    <name type="scientific">Oikopleura dioica</name>
    <name type="common">Tunicate</name>
    <dbReference type="NCBI Taxonomy" id="34765"/>
    <lineage>
        <taxon>Eukaryota</taxon>
        <taxon>Metazoa</taxon>
        <taxon>Chordata</taxon>
        <taxon>Tunicata</taxon>
        <taxon>Appendicularia</taxon>
        <taxon>Copelata</taxon>
        <taxon>Oikopleuridae</taxon>
        <taxon>Oikopleura</taxon>
    </lineage>
</organism>
<proteinExistence type="predicted"/>
<dbReference type="EMBL" id="FN653016">
    <property type="protein sequence ID" value="CBY06908.1"/>
    <property type="molecule type" value="Genomic_DNA"/>
</dbReference>
<reference evidence="2" key="1">
    <citation type="journal article" date="2010" name="Science">
        <title>Plasticity of animal genome architecture unmasked by rapid evolution of a pelagic tunicate.</title>
        <authorList>
            <person name="Denoeud F."/>
            <person name="Henriet S."/>
            <person name="Mungpakdee S."/>
            <person name="Aury J.M."/>
            <person name="Da Silva C."/>
            <person name="Brinkmann H."/>
            <person name="Mikhaleva J."/>
            <person name="Olsen L.C."/>
            <person name="Jubin C."/>
            <person name="Canestro C."/>
            <person name="Bouquet J.M."/>
            <person name="Danks G."/>
            <person name="Poulain J."/>
            <person name="Campsteijn C."/>
            <person name="Adamski M."/>
            <person name="Cross I."/>
            <person name="Yadetie F."/>
            <person name="Muffato M."/>
            <person name="Louis A."/>
            <person name="Butcher S."/>
            <person name="Tsagkogeorga G."/>
            <person name="Konrad A."/>
            <person name="Singh S."/>
            <person name="Jensen M.F."/>
            <person name="Cong E.H."/>
            <person name="Eikeseth-Otteraa H."/>
            <person name="Noel B."/>
            <person name="Anthouard V."/>
            <person name="Porcel B.M."/>
            <person name="Kachouri-Lafond R."/>
            <person name="Nishino A."/>
            <person name="Ugolini M."/>
            <person name="Chourrout P."/>
            <person name="Nishida H."/>
            <person name="Aasland R."/>
            <person name="Huzurbazar S."/>
            <person name="Westhof E."/>
            <person name="Delsuc F."/>
            <person name="Lehrach H."/>
            <person name="Reinhardt R."/>
            <person name="Weissenbach J."/>
            <person name="Roy S.W."/>
            <person name="Artiguenave F."/>
            <person name="Postlethwait J.H."/>
            <person name="Manak J.R."/>
            <person name="Thompson E.M."/>
            <person name="Jaillon O."/>
            <person name="Du Pasquier L."/>
            <person name="Boudinot P."/>
            <person name="Liberles D.A."/>
            <person name="Volff J.N."/>
            <person name="Philippe H."/>
            <person name="Lenhard B."/>
            <person name="Roest Crollius H."/>
            <person name="Wincker P."/>
            <person name="Chourrout D."/>
        </authorList>
    </citation>
    <scope>NUCLEOTIDE SEQUENCE [LARGE SCALE GENOMIC DNA]</scope>
</reference>
<evidence type="ECO:0000313" key="3">
    <source>
        <dbReference type="Proteomes" id="UP000001307"/>
    </source>
</evidence>
<dbReference type="AlphaFoldDB" id="E4WSV0"/>
<sequence>MKVFSLVSVVLVAAIQDGNPNDRIAKIEEHVQTMIDLIPETPNHFKQRYSNRLNGLVQLAKNSVTGTNCHSTNGYSADDEEEDVKVFTVDDPCKLNSQINSALSSFARNWACVGRGKTHRQTVRRARKVKAFYNNRQNC</sequence>
<keyword evidence="3" id="KW-1185">Reference proteome</keyword>
<keyword evidence="1" id="KW-0732">Signal</keyword>